<dbReference type="AlphaFoldDB" id="A0A3N0DSL2"/>
<evidence type="ECO:0000313" key="2">
    <source>
        <dbReference type="Proteomes" id="UP000277094"/>
    </source>
</evidence>
<accession>A0A3N0DSL2</accession>
<gene>
    <name evidence="1" type="ORF">EFL95_05915</name>
</gene>
<reference evidence="1 2" key="1">
    <citation type="submission" date="2018-11" db="EMBL/GenBank/DDBJ databases">
        <authorList>
            <person name="Li F."/>
        </authorList>
    </citation>
    <scope>NUCLEOTIDE SEQUENCE [LARGE SCALE GENOMIC DNA]</scope>
    <source>
        <strain evidence="1 2">KIS18-7</strain>
    </source>
</reference>
<organism evidence="1 2">
    <name type="scientific">Nocardioides marmorisolisilvae</name>
    <dbReference type="NCBI Taxonomy" id="1542737"/>
    <lineage>
        <taxon>Bacteria</taxon>
        <taxon>Bacillati</taxon>
        <taxon>Actinomycetota</taxon>
        <taxon>Actinomycetes</taxon>
        <taxon>Propionibacteriales</taxon>
        <taxon>Nocardioidaceae</taxon>
        <taxon>Nocardioides</taxon>
    </lineage>
</organism>
<comment type="caution">
    <text evidence="1">The sequence shown here is derived from an EMBL/GenBank/DDBJ whole genome shotgun (WGS) entry which is preliminary data.</text>
</comment>
<dbReference type="EMBL" id="RJSG01000002">
    <property type="protein sequence ID" value="RNL78622.1"/>
    <property type="molecule type" value="Genomic_DNA"/>
</dbReference>
<name>A0A3N0DSL2_9ACTN</name>
<sequence>MAAAAFVENRGTNRADVRPVEVGAWTLDYLGPGFRVQLRVTARGGRGHISAWISPPTAARVFLVAVGNGDAHEEAVVSSNGHFEFDRVRAGSGYRLAFVTETCDRPILTPPFWV</sequence>
<proteinExistence type="predicted"/>
<evidence type="ECO:0000313" key="1">
    <source>
        <dbReference type="EMBL" id="RNL78622.1"/>
    </source>
</evidence>
<protein>
    <recommendedName>
        <fullName evidence="3">Carboxypeptidase regulatory-like domain-containing protein</fullName>
    </recommendedName>
</protein>
<keyword evidence="2" id="KW-1185">Reference proteome</keyword>
<evidence type="ECO:0008006" key="3">
    <source>
        <dbReference type="Google" id="ProtNLM"/>
    </source>
</evidence>
<dbReference type="RefSeq" id="WP_123233123.1">
    <property type="nucleotide sequence ID" value="NZ_RJSG01000002.1"/>
</dbReference>
<dbReference type="OrthoDB" id="3689408at2"/>
<dbReference type="Proteomes" id="UP000277094">
    <property type="component" value="Unassembled WGS sequence"/>
</dbReference>